<dbReference type="EMBL" id="CP042905">
    <property type="protein sequence ID" value="QEE15866.2"/>
    <property type="molecule type" value="Genomic_DNA"/>
</dbReference>
<dbReference type="Pfam" id="PF01496">
    <property type="entry name" value="V_ATPase_I"/>
    <property type="match status" value="2"/>
</dbReference>
<comment type="function">
    <text evidence="8">Component of the A-type ATP synthase that produces ATP from ADP in the presence of a proton gradient across the membrane.</text>
</comment>
<dbReference type="KEGG" id="psyt:DSAG12_01693"/>
<protein>
    <recommendedName>
        <fullName evidence="9 10">A-type ATP synthase subunit I</fullName>
    </recommendedName>
</protein>
<evidence type="ECO:0000256" key="7">
    <source>
        <dbReference type="ARBA" id="ARBA00023136"/>
    </source>
</evidence>
<gene>
    <name evidence="11" type="ORF">DSAG12_01693</name>
</gene>
<proteinExistence type="inferred from homology"/>
<dbReference type="GO" id="GO:0046961">
    <property type="term" value="F:proton-transporting ATPase activity, rotational mechanism"/>
    <property type="evidence" value="ECO:0007669"/>
    <property type="project" value="InterPro"/>
</dbReference>
<name>A0A5B9DB68_9ARCH</name>
<comment type="similarity">
    <text evidence="2 10">Belongs to the V-ATPase 116 kDa subunit family.</text>
</comment>
<reference evidence="11 12" key="1">
    <citation type="journal article" date="2020" name="Nature">
        <title>Isolation of an archaeon at the prokaryote-eukaryote interface.</title>
        <authorList>
            <person name="Imachi H."/>
            <person name="Nobu M.K."/>
            <person name="Nakahara N."/>
            <person name="Morono Y."/>
            <person name="Ogawara M."/>
            <person name="Takaki Y."/>
            <person name="Takano Y."/>
            <person name="Uematsu K."/>
            <person name="Ikuta T."/>
            <person name="Ito M."/>
            <person name="Matsui Y."/>
            <person name="Miyazaki M."/>
            <person name="Murata K."/>
            <person name="Saito Y."/>
            <person name="Sakai S."/>
            <person name="Song C."/>
            <person name="Tasumi E."/>
            <person name="Yamanaka Y."/>
            <person name="Yamaguchi T."/>
            <person name="Kamagata Y."/>
            <person name="Tamaki H."/>
            <person name="Takai K."/>
        </authorList>
    </citation>
    <scope>NUCLEOTIDE SEQUENCE [LARGE SCALE GENOMIC DNA]</scope>
    <source>
        <strain evidence="11 12">MK-D1</strain>
    </source>
</reference>
<keyword evidence="5 10" id="KW-1133">Transmembrane helix</keyword>
<keyword evidence="12" id="KW-1185">Reference proteome</keyword>
<dbReference type="OrthoDB" id="85892at2157"/>
<evidence type="ECO:0000256" key="2">
    <source>
        <dbReference type="ARBA" id="ARBA00009904"/>
    </source>
</evidence>
<dbReference type="GO" id="GO:0033179">
    <property type="term" value="C:proton-transporting V-type ATPase, V0 domain"/>
    <property type="evidence" value="ECO:0007669"/>
    <property type="project" value="InterPro"/>
</dbReference>
<dbReference type="PANTHER" id="PTHR11629">
    <property type="entry name" value="VACUOLAR PROTON ATPASES"/>
    <property type="match status" value="1"/>
</dbReference>
<evidence type="ECO:0000256" key="1">
    <source>
        <dbReference type="ARBA" id="ARBA00004141"/>
    </source>
</evidence>
<dbReference type="InterPro" id="IPR002490">
    <property type="entry name" value="V-ATPase_116kDa_su"/>
</dbReference>
<dbReference type="Proteomes" id="UP000321408">
    <property type="component" value="Chromosome"/>
</dbReference>
<evidence type="ECO:0000256" key="3">
    <source>
        <dbReference type="ARBA" id="ARBA00022448"/>
    </source>
</evidence>
<evidence type="ECO:0000256" key="4">
    <source>
        <dbReference type="ARBA" id="ARBA00022692"/>
    </source>
</evidence>
<evidence type="ECO:0000313" key="11">
    <source>
        <dbReference type="EMBL" id="QEE15866.2"/>
    </source>
</evidence>
<dbReference type="AlphaFoldDB" id="A0A5B9DB68"/>
<sequence>MLRPEKMSLLEISIHKSRIPQFLIEVPKHKIHIKLFEESEKKTPHHLRREHFLTESTALDEIKQKISEIEDNIIFYFQHFQLEPEKIEKPKKELRHKMVISSMVDGINQLHEQIAPEIRHLKGFIKDIEVTQEEIRNDEILREILIWLSEYDTTSVSLDWFNQLEFRVFYSTPGEFTDMEVNLEYEEIPLVIEFKEFDDNFTFFFTIFHHSYHQKISEICHNATEITNFEVYFNESGLNLILLDEVIKFRNERIEKNKILIDSEKNKAPKFRGYMELLQSFKKYDLLEKQFRETYRGDIIRLKAFIPTENKEEITTALIERFEGEIRIVSHIMEDQPKEKSKSNLKSIHGTHSEEYEYEEEEGIKAKLIVPSLIKPNKIFKPFTILTKLYGVSNYSELDPTPIVAITYPLLFGLMFGDIGQGLVLILIGVLMAVMNLKNKKNSMYDAGFLFIWLGLAACLGGLLYGSFFGVEGLFTPLFVNPMHNITTVLKMSIFVGVVHICIGWFLAMINDIHNGKVFLAFAEPFLKILMLIGGAIVIFTYNFDITKWLSPNSSIPYPILLSIIPAIFLLISKPIGRIFGIKYLKNESVGGLLGEQAVDVGETFLSILSNVASYSRLLALAMAHMGLMLVVMKIVEMFDSVVAIGVIVVFGNLFVILLEGMLAGIHALRLTFYEFFGKFYLADGIPYKYTEISSDYSLIEFGKK</sequence>
<accession>A0A5B9DB68</accession>
<keyword evidence="6 10" id="KW-0406">Ion transport</keyword>
<evidence type="ECO:0000313" key="12">
    <source>
        <dbReference type="Proteomes" id="UP000321408"/>
    </source>
</evidence>
<evidence type="ECO:0000256" key="5">
    <source>
        <dbReference type="ARBA" id="ARBA00022989"/>
    </source>
</evidence>
<keyword evidence="7 10" id="KW-0472">Membrane</keyword>
<dbReference type="PANTHER" id="PTHR11629:SF63">
    <property type="entry name" value="V-TYPE PROTON ATPASE SUBUNIT A"/>
    <property type="match status" value="1"/>
</dbReference>
<organism evidence="11 12">
    <name type="scientific">Promethearchaeum syntrophicum</name>
    <dbReference type="NCBI Taxonomy" id="2594042"/>
    <lineage>
        <taxon>Archaea</taxon>
        <taxon>Promethearchaeati</taxon>
        <taxon>Promethearchaeota</taxon>
        <taxon>Promethearchaeia</taxon>
        <taxon>Promethearchaeales</taxon>
        <taxon>Promethearchaeaceae</taxon>
        <taxon>Promethearchaeum</taxon>
    </lineage>
</organism>
<dbReference type="GO" id="GO:0051117">
    <property type="term" value="F:ATPase binding"/>
    <property type="evidence" value="ECO:0007669"/>
    <property type="project" value="TreeGrafter"/>
</dbReference>
<evidence type="ECO:0000256" key="8">
    <source>
        <dbReference type="ARBA" id="ARBA00059506"/>
    </source>
</evidence>
<keyword evidence="3 10" id="KW-0813">Transport</keyword>
<reference evidence="11 12" key="2">
    <citation type="journal article" date="2024" name="Int. J. Syst. Evol. Microbiol.">
        <title>Promethearchaeum syntrophicum gen. nov., sp. nov., an anaerobic, obligately syntrophic archaeon, the first isolate of the lineage 'Asgard' archaea, and proposal of the new archaeal phylum Promethearchaeota phyl. nov. and kingdom Promethearchaeati regn. nov.</title>
        <authorList>
            <person name="Imachi H."/>
            <person name="Nobu M.K."/>
            <person name="Kato S."/>
            <person name="Takaki Y."/>
            <person name="Miyazaki M."/>
            <person name="Miyata M."/>
            <person name="Ogawara M."/>
            <person name="Saito Y."/>
            <person name="Sakai S."/>
            <person name="Tahara Y.O."/>
            <person name="Takano Y."/>
            <person name="Tasumi E."/>
            <person name="Uematsu K."/>
            <person name="Yoshimura T."/>
            <person name="Itoh T."/>
            <person name="Ohkuma M."/>
            <person name="Takai K."/>
        </authorList>
    </citation>
    <scope>NUCLEOTIDE SEQUENCE [LARGE SCALE GENOMIC DNA]</scope>
    <source>
        <strain evidence="11 12">MK-D1</strain>
    </source>
</reference>
<evidence type="ECO:0000256" key="10">
    <source>
        <dbReference type="RuleBase" id="RU361189"/>
    </source>
</evidence>
<keyword evidence="4 10" id="KW-0812">Transmembrane</keyword>
<evidence type="ECO:0000256" key="9">
    <source>
        <dbReference type="ARBA" id="ARBA00068671"/>
    </source>
</evidence>
<evidence type="ECO:0000256" key="6">
    <source>
        <dbReference type="ARBA" id="ARBA00023065"/>
    </source>
</evidence>
<comment type="subcellular location">
    <subcellularLocation>
        <location evidence="1">Membrane</location>
        <topology evidence="1">Multi-pass membrane protein</topology>
    </subcellularLocation>
</comment>
<dbReference type="GO" id="GO:0007035">
    <property type="term" value="P:vacuolar acidification"/>
    <property type="evidence" value="ECO:0007669"/>
    <property type="project" value="TreeGrafter"/>
</dbReference>
<dbReference type="GO" id="GO:0016471">
    <property type="term" value="C:vacuolar proton-transporting V-type ATPase complex"/>
    <property type="evidence" value="ECO:0007669"/>
    <property type="project" value="TreeGrafter"/>
</dbReference>